<feature type="transmembrane region" description="Helical" evidence="5">
    <location>
        <begin position="180"/>
        <end position="197"/>
    </location>
</feature>
<dbReference type="AlphaFoldDB" id="A0AAU9CXQ8"/>
<dbReference type="InterPro" id="IPR011547">
    <property type="entry name" value="SLC26A/SulP_dom"/>
</dbReference>
<dbReference type="InterPro" id="IPR036513">
    <property type="entry name" value="STAS_dom_sf"/>
</dbReference>
<feature type="transmembrane region" description="Helical" evidence="5">
    <location>
        <begin position="125"/>
        <end position="147"/>
    </location>
</feature>
<dbReference type="PROSITE" id="PS50801">
    <property type="entry name" value="STAS"/>
    <property type="match status" value="1"/>
</dbReference>
<feature type="transmembrane region" description="Helical" evidence="5">
    <location>
        <begin position="348"/>
        <end position="380"/>
    </location>
</feature>
<feature type="domain" description="STAS" evidence="6">
    <location>
        <begin position="458"/>
        <end position="524"/>
    </location>
</feature>
<dbReference type="Proteomes" id="UP001321450">
    <property type="component" value="Chromosome"/>
</dbReference>
<protein>
    <recommendedName>
        <fullName evidence="6">STAS domain-containing protein</fullName>
    </recommendedName>
</protein>
<keyword evidence="8" id="KW-1185">Reference proteome</keyword>
<feature type="transmembrane region" description="Helical" evidence="5">
    <location>
        <begin position="401"/>
        <end position="426"/>
    </location>
</feature>
<feature type="transmembrane region" description="Helical" evidence="5">
    <location>
        <begin position="308"/>
        <end position="328"/>
    </location>
</feature>
<feature type="transmembrane region" description="Helical" evidence="5">
    <location>
        <begin position="206"/>
        <end position="224"/>
    </location>
</feature>
<feature type="transmembrane region" description="Helical" evidence="5">
    <location>
        <begin position="20"/>
        <end position="42"/>
    </location>
</feature>
<evidence type="ECO:0000313" key="7">
    <source>
        <dbReference type="EMBL" id="BCX89500.1"/>
    </source>
</evidence>
<comment type="subcellular location">
    <subcellularLocation>
        <location evidence="1">Membrane</location>
        <topology evidence="1">Multi-pass membrane protein</topology>
    </subcellularLocation>
</comment>
<evidence type="ECO:0000313" key="8">
    <source>
        <dbReference type="Proteomes" id="UP001321450"/>
    </source>
</evidence>
<keyword evidence="4 5" id="KW-0472">Membrane</keyword>
<feature type="transmembrane region" description="Helical" evidence="5">
    <location>
        <begin position="268"/>
        <end position="287"/>
    </location>
</feature>
<dbReference type="RefSeq" id="WP_337250344.1">
    <property type="nucleotide sequence ID" value="NZ_AP024718.1"/>
</dbReference>
<dbReference type="Gene3D" id="3.30.750.24">
    <property type="entry name" value="STAS domain"/>
    <property type="match status" value="1"/>
</dbReference>
<feature type="transmembrane region" description="Helical" evidence="5">
    <location>
        <begin position="48"/>
        <end position="64"/>
    </location>
</feature>
<dbReference type="GO" id="GO:0016020">
    <property type="term" value="C:membrane"/>
    <property type="evidence" value="ECO:0007669"/>
    <property type="project" value="UniProtKB-SubCell"/>
</dbReference>
<dbReference type="Pfam" id="PF00916">
    <property type="entry name" value="Sulfate_transp"/>
    <property type="match status" value="1"/>
</dbReference>
<evidence type="ECO:0000256" key="4">
    <source>
        <dbReference type="ARBA" id="ARBA00023136"/>
    </source>
</evidence>
<organism evidence="7 8">
    <name type="scientific">Methylomarinovum tepidoasis</name>
    <dbReference type="NCBI Taxonomy" id="2840183"/>
    <lineage>
        <taxon>Bacteria</taxon>
        <taxon>Pseudomonadati</taxon>
        <taxon>Pseudomonadota</taxon>
        <taxon>Gammaproteobacteria</taxon>
        <taxon>Methylococcales</taxon>
        <taxon>Methylothermaceae</taxon>
        <taxon>Methylomarinovum</taxon>
    </lineage>
</organism>
<dbReference type="EMBL" id="AP024718">
    <property type="protein sequence ID" value="BCX89500.1"/>
    <property type="molecule type" value="Genomic_DNA"/>
</dbReference>
<dbReference type="SUPFAM" id="SSF52091">
    <property type="entry name" value="SpoIIaa-like"/>
    <property type="match status" value="1"/>
</dbReference>
<sequence>MNDTAASLPKTGLAGLKENWRYDLIAGFQIFLIALPLCLGIAMASNFPPMAGIIAAFVGGLLVSRINGSHVTISGPAAGLIVVTLGAVESLGQGDPLAGYHRALAAIVVAGLLQVVLAQLKAGRFVALAPASVVHGMLAAIGIIIIIKQFYVMIDVKPEGELLENLAGIPHALQEMNPEIAIIGFASLAIVIAWEILKPKFKWMQIVPAPIVVVAVGMALGVYFDLEHQHKYSWHSTFYQVGPQELLPVPQSFWDGFAFPDFSMVGSAAFWIAVISICLVSSLESLLSAAAIDKLDPFQRQSDLNKDLRALGIGSSVSGAIGGLPMISEIVRSTANIQFGARTQWSNFFHGLFMLVFVALFPGLIHEIPKAALAALLVFTGYKLASPREFYKTWEIGKEQLFLFVLTIVAVLATDLLIGVAIGIAAKIVLHVLRGVNLKQLLQISFQIEQTDPDSYHVRIDGAAIFSNFLSLKTALAQLPPGKKVLFDLTHADFIDHTVMEFLHEFCEDYERRGGHCQFRGLELHEAASAHPLAARRQAAERLKNTFLKVEDRGDHVEVRIGGAKLLERLNAELREELERLPKDRKIVFDLSDAWCFAQPPLDYINAFLDANPSARLEVRGLESSSNQKDKSA</sequence>
<dbReference type="GO" id="GO:0055085">
    <property type="term" value="P:transmembrane transport"/>
    <property type="evidence" value="ECO:0007669"/>
    <property type="project" value="InterPro"/>
</dbReference>
<keyword evidence="3 5" id="KW-1133">Transmembrane helix</keyword>
<reference evidence="8" key="1">
    <citation type="journal article" date="2024" name="Int. J. Syst. Evol. Microbiol.">
        <title>Methylomarinovum tepidoasis sp. nov., a moderately thermophilic methanotroph of the family Methylothermaceae isolated from a deep-sea hydrothermal field.</title>
        <authorList>
            <person name="Hirayama H."/>
            <person name="Takaki Y."/>
            <person name="Abe M."/>
            <person name="Miyazaki M."/>
            <person name="Uematsu K."/>
            <person name="Matsui Y."/>
            <person name="Takai K."/>
        </authorList>
    </citation>
    <scope>NUCLEOTIDE SEQUENCE [LARGE SCALE GENOMIC DNA]</scope>
    <source>
        <strain evidence="8">IN45</strain>
    </source>
</reference>
<evidence type="ECO:0000256" key="3">
    <source>
        <dbReference type="ARBA" id="ARBA00022989"/>
    </source>
</evidence>
<dbReference type="KEGG" id="meiy:MIN45_P1873"/>
<keyword evidence="2 5" id="KW-0812">Transmembrane</keyword>
<evidence type="ECO:0000256" key="1">
    <source>
        <dbReference type="ARBA" id="ARBA00004141"/>
    </source>
</evidence>
<accession>A0AAU9CXQ8</accession>
<dbReference type="InterPro" id="IPR002645">
    <property type="entry name" value="STAS_dom"/>
</dbReference>
<gene>
    <name evidence="7" type="ORF">MIN45_P1873</name>
</gene>
<evidence type="ECO:0000256" key="5">
    <source>
        <dbReference type="SAM" id="Phobius"/>
    </source>
</evidence>
<feature type="transmembrane region" description="Helical" evidence="5">
    <location>
        <begin position="71"/>
        <end position="88"/>
    </location>
</feature>
<feature type="transmembrane region" description="Helical" evidence="5">
    <location>
        <begin position="100"/>
        <end position="118"/>
    </location>
</feature>
<dbReference type="Pfam" id="PF01740">
    <property type="entry name" value="STAS"/>
    <property type="match status" value="1"/>
</dbReference>
<proteinExistence type="predicted"/>
<evidence type="ECO:0000259" key="6">
    <source>
        <dbReference type="PROSITE" id="PS50801"/>
    </source>
</evidence>
<dbReference type="InterPro" id="IPR001902">
    <property type="entry name" value="SLC26A/SulP_fam"/>
</dbReference>
<dbReference type="PANTHER" id="PTHR11814">
    <property type="entry name" value="SULFATE TRANSPORTER"/>
    <property type="match status" value="1"/>
</dbReference>
<evidence type="ECO:0000256" key="2">
    <source>
        <dbReference type="ARBA" id="ARBA00022692"/>
    </source>
</evidence>
<name>A0AAU9CXQ8_9GAMM</name>